<organism evidence="4 5">
    <name type="scientific">Paractinoplanes deccanensis</name>
    <dbReference type="NCBI Taxonomy" id="113561"/>
    <lineage>
        <taxon>Bacteria</taxon>
        <taxon>Bacillati</taxon>
        <taxon>Actinomycetota</taxon>
        <taxon>Actinomycetes</taxon>
        <taxon>Micromonosporales</taxon>
        <taxon>Micromonosporaceae</taxon>
        <taxon>Paractinoplanes</taxon>
    </lineage>
</organism>
<dbReference type="InterPro" id="IPR043519">
    <property type="entry name" value="NT_sf"/>
</dbReference>
<accession>A0ABQ3Y824</accession>
<dbReference type="Pfam" id="PF13427">
    <property type="entry name" value="AadA_C"/>
    <property type="match status" value="1"/>
</dbReference>
<sequence>MIATAEEIARAVADVLGPAARSVILHGSLAAGGFRPGRSDIDLLAVSERRLTDAELDELERLIRDTDLRGEASGVDLDVVTAETAAAPSAQPPLELHAGRSGGLFEVERRAAAAPDLLAELSMARAGGRALHGAPPAEVIGPVPDRWVVDRGRQWLRTWLTLTDDDAHAAFMVLTACRIWRFAVEGDHLSKAEAGAWALRRRPSLIAIGAALRRLDQGERGPVAPIAPARVAAVLETVLRETE</sequence>
<keyword evidence="1" id="KW-0808">Transferase</keyword>
<dbReference type="CDD" id="cd05403">
    <property type="entry name" value="NT_KNTase_like"/>
    <property type="match status" value="1"/>
</dbReference>
<protein>
    <submittedName>
        <fullName evidence="4">Aminoglycoside nucleotidyltransferase ANT9</fullName>
    </submittedName>
</protein>
<reference evidence="4 5" key="1">
    <citation type="submission" date="2021-01" db="EMBL/GenBank/DDBJ databases">
        <title>Whole genome shotgun sequence of Actinoplanes deccanensis NBRC 13994.</title>
        <authorList>
            <person name="Komaki H."/>
            <person name="Tamura T."/>
        </authorList>
    </citation>
    <scope>NUCLEOTIDE SEQUENCE [LARGE SCALE GENOMIC DNA]</scope>
    <source>
        <strain evidence="4 5">NBRC 13994</strain>
    </source>
</reference>
<feature type="domain" description="Adenylyltransferase AadA C-terminal" evidence="3">
    <location>
        <begin position="138"/>
        <end position="204"/>
    </location>
</feature>
<name>A0ABQ3Y824_9ACTN</name>
<dbReference type="SUPFAM" id="SSF81301">
    <property type="entry name" value="Nucleotidyltransferase"/>
    <property type="match status" value="1"/>
</dbReference>
<dbReference type="EMBL" id="BOMI01000092">
    <property type="protein sequence ID" value="GID76144.1"/>
    <property type="molecule type" value="Genomic_DNA"/>
</dbReference>
<keyword evidence="5" id="KW-1185">Reference proteome</keyword>
<dbReference type="InterPro" id="IPR025184">
    <property type="entry name" value="AadA_C"/>
</dbReference>
<dbReference type="Gene3D" id="3.30.460.10">
    <property type="entry name" value="Beta Polymerase, domain 2"/>
    <property type="match status" value="1"/>
</dbReference>
<gene>
    <name evidence="4" type="ORF">Ade02nite_47850</name>
</gene>
<comment type="caution">
    <text evidence="4">The sequence shown here is derived from an EMBL/GenBank/DDBJ whole genome shotgun (WGS) entry which is preliminary data.</text>
</comment>
<evidence type="ECO:0000259" key="3">
    <source>
        <dbReference type="Pfam" id="PF13427"/>
    </source>
</evidence>
<dbReference type="InterPro" id="IPR002934">
    <property type="entry name" value="Polymerase_NTP_transf_dom"/>
</dbReference>
<evidence type="ECO:0000259" key="2">
    <source>
        <dbReference type="Pfam" id="PF01909"/>
    </source>
</evidence>
<dbReference type="Pfam" id="PF01909">
    <property type="entry name" value="NTP_transf_2"/>
    <property type="match status" value="1"/>
</dbReference>
<proteinExistence type="predicted"/>
<evidence type="ECO:0000313" key="5">
    <source>
        <dbReference type="Proteomes" id="UP000609879"/>
    </source>
</evidence>
<dbReference type="Proteomes" id="UP000609879">
    <property type="component" value="Unassembled WGS sequence"/>
</dbReference>
<feature type="domain" description="Polymerase nucleotidyl transferase" evidence="2">
    <location>
        <begin position="20"/>
        <end position="82"/>
    </location>
</feature>
<evidence type="ECO:0000313" key="4">
    <source>
        <dbReference type="EMBL" id="GID76144.1"/>
    </source>
</evidence>
<evidence type="ECO:0000256" key="1">
    <source>
        <dbReference type="ARBA" id="ARBA00022679"/>
    </source>
</evidence>
<dbReference type="RefSeq" id="WP_203768058.1">
    <property type="nucleotide sequence ID" value="NZ_BAAABO010000007.1"/>
</dbReference>